<organism evidence="2 3">
    <name type="scientific">Chloropicon primus</name>
    <dbReference type="NCBI Taxonomy" id="1764295"/>
    <lineage>
        <taxon>Eukaryota</taxon>
        <taxon>Viridiplantae</taxon>
        <taxon>Chlorophyta</taxon>
        <taxon>Chloropicophyceae</taxon>
        <taxon>Chloropicales</taxon>
        <taxon>Chloropicaceae</taxon>
        <taxon>Chloropicon</taxon>
    </lineage>
</organism>
<dbReference type="PANTHER" id="PTHR34286">
    <property type="entry name" value="TRANSMEMBRANE PROTEIN"/>
    <property type="match status" value="1"/>
</dbReference>
<protein>
    <submittedName>
        <fullName evidence="2">Uncharacterized protein</fullName>
    </submittedName>
</protein>
<dbReference type="AlphaFoldDB" id="A0A5B8MSC4"/>
<keyword evidence="1" id="KW-0472">Membrane</keyword>
<keyword evidence="1" id="KW-1133">Transmembrane helix</keyword>
<dbReference type="STRING" id="1764295.A0A5B8MSC4"/>
<accession>A0A5B8MSC4</accession>
<name>A0A5B8MSC4_9CHLO</name>
<reference evidence="2 3" key="1">
    <citation type="submission" date="2018-07" db="EMBL/GenBank/DDBJ databases">
        <title>The complete nuclear genome of the prasinophyte Chloropicon primus (CCMP1205).</title>
        <authorList>
            <person name="Pombert J.-F."/>
            <person name="Otis C."/>
            <person name="Turmel M."/>
            <person name="Lemieux C."/>
        </authorList>
    </citation>
    <scope>NUCLEOTIDE SEQUENCE [LARGE SCALE GENOMIC DNA]</scope>
    <source>
        <strain evidence="2 3">CCMP1205</strain>
    </source>
</reference>
<dbReference type="EMBL" id="CP031043">
    <property type="protein sequence ID" value="QDZ23363.1"/>
    <property type="molecule type" value="Genomic_DNA"/>
</dbReference>
<proteinExistence type="predicted"/>
<gene>
    <name evidence="2" type="ORF">A3770_10p58810</name>
</gene>
<keyword evidence="1" id="KW-0812">Transmembrane</keyword>
<dbReference type="OrthoDB" id="2100988at2759"/>
<feature type="transmembrane region" description="Helical" evidence="1">
    <location>
        <begin position="26"/>
        <end position="43"/>
    </location>
</feature>
<keyword evidence="3" id="KW-1185">Reference proteome</keyword>
<sequence>MAGGYPKDVWTPSGGWYADPRGWRKNTALAFGCVALVLVPLWMKSVDMEKRHRQPTHWIPSMLWTPKKNLDSSYGVEENLKGK</sequence>
<evidence type="ECO:0000256" key="1">
    <source>
        <dbReference type="SAM" id="Phobius"/>
    </source>
</evidence>
<evidence type="ECO:0000313" key="2">
    <source>
        <dbReference type="EMBL" id="QDZ23363.1"/>
    </source>
</evidence>
<dbReference type="Proteomes" id="UP000316726">
    <property type="component" value="Chromosome 10"/>
</dbReference>
<evidence type="ECO:0000313" key="3">
    <source>
        <dbReference type="Proteomes" id="UP000316726"/>
    </source>
</evidence>
<dbReference type="PANTHER" id="PTHR34286:SF1">
    <property type="entry name" value="TRANSMEMBRANE PROTEIN"/>
    <property type="match status" value="1"/>
</dbReference>